<proteinExistence type="predicted"/>
<keyword evidence="2" id="KW-1185">Reference proteome</keyword>
<dbReference type="RefSeq" id="WP_319844962.1">
    <property type="nucleotide sequence ID" value="NZ_JAXAFJ010000007.1"/>
</dbReference>
<dbReference type="PANTHER" id="PTHR36513:SF1">
    <property type="entry name" value="TRANSMEMBRANE PROTEIN"/>
    <property type="match status" value="1"/>
</dbReference>
<dbReference type="InterPro" id="IPR010297">
    <property type="entry name" value="DUF900_hydrolase"/>
</dbReference>
<dbReference type="GO" id="GO:0016787">
    <property type="term" value="F:hydrolase activity"/>
    <property type="evidence" value="ECO:0007669"/>
    <property type="project" value="UniProtKB-KW"/>
</dbReference>
<dbReference type="SUPFAM" id="SSF53474">
    <property type="entry name" value="alpha/beta-Hydrolases"/>
    <property type="match status" value="1"/>
</dbReference>
<dbReference type="PANTHER" id="PTHR36513">
    <property type="entry name" value="ABC TRANSMEMBRANE TYPE-1 DOMAIN-CONTAINING PROTEIN"/>
    <property type="match status" value="1"/>
</dbReference>
<protein>
    <submittedName>
        <fullName evidence="1">Alpha/beta hydrolase</fullName>
    </submittedName>
</protein>
<reference evidence="1 2" key="1">
    <citation type="submission" date="2023-11" db="EMBL/GenBank/DDBJ databases">
        <authorList>
            <person name="Bao R."/>
        </authorList>
    </citation>
    <scope>NUCLEOTIDE SEQUENCE [LARGE SCALE GENOMIC DNA]</scope>
    <source>
        <strain evidence="1 2">PJ23</strain>
    </source>
</reference>
<evidence type="ECO:0000313" key="1">
    <source>
        <dbReference type="EMBL" id="MDX6806837.1"/>
    </source>
</evidence>
<dbReference type="Gene3D" id="3.40.50.1820">
    <property type="entry name" value="alpha/beta hydrolase"/>
    <property type="match status" value="1"/>
</dbReference>
<evidence type="ECO:0000313" key="2">
    <source>
        <dbReference type="Proteomes" id="UP001274321"/>
    </source>
</evidence>
<comment type="caution">
    <text evidence="1">The sequence shown here is derived from an EMBL/GenBank/DDBJ whole genome shotgun (WGS) entry which is preliminary data.</text>
</comment>
<dbReference type="Proteomes" id="UP001274321">
    <property type="component" value="Unassembled WGS sequence"/>
</dbReference>
<dbReference type="Pfam" id="PF05990">
    <property type="entry name" value="DUF900"/>
    <property type="match status" value="1"/>
</dbReference>
<dbReference type="EMBL" id="JAXAFJ010000007">
    <property type="protein sequence ID" value="MDX6806837.1"/>
    <property type="molecule type" value="Genomic_DNA"/>
</dbReference>
<gene>
    <name evidence="1" type="ORF">SCD90_12250</name>
</gene>
<sequence>MSFPNITTGPAQPRPKVRLMPCSPSSLLSGVVRRLSVVLIAGGLAAGCAGMASVNDSAATYPSDIGGSGELTAVTTRNAEGNALKRPWFGAQRSEPSIVRVRLASPHNAGRFSTAAVGLSDWKIEAVEPLPALRLAGGGTRDVLVYVHGFNETFESAALDAARLSDALTFRGSTVLFSWPSRNSVFDYMADRESAVWSRDALNDMLNSLMQDPGVGRVHIVAHSMGSMLTVEALRQVYSANRTAASRFGAIVFASPDIDVDGFSASVRRMGTMHRRMTVITALDDRALALSGSLAGGKRVGRAESAALEKLGIKVVDSSGGGGLLKHATFLRDAGVQKLVIQAIADARSGTGNQSPSPFPVFEPMQPVAQTPLASLPVPETAPAAAPPAVAAPAVAPAAVEIPAADPVAPAQVPVAQ</sequence>
<organism evidence="1 2">
    <name type="scientific">Terrihabitans rhizophilus</name>
    <dbReference type="NCBI Taxonomy" id="3092662"/>
    <lineage>
        <taxon>Bacteria</taxon>
        <taxon>Pseudomonadati</taxon>
        <taxon>Pseudomonadota</taxon>
        <taxon>Alphaproteobacteria</taxon>
        <taxon>Hyphomicrobiales</taxon>
        <taxon>Terrihabitans</taxon>
    </lineage>
</organism>
<keyword evidence="1" id="KW-0378">Hydrolase</keyword>
<accession>A0ABU4RPT8</accession>
<name>A0ABU4RPT8_9HYPH</name>
<dbReference type="InterPro" id="IPR029058">
    <property type="entry name" value="AB_hydrolase_fold"/>
</dbReference>